<evidence type="ECO:0000256" key="5">
    <source>
        <dbReference type="SAM" id="MobiDB-lite"/>
    </source>
</evidence>
<feature type="transmembrane region" description="Helical" evidence="6">
    <location>
        <begin position="12"/>
        <end position="34"/>
    </location>
</feature>
<gene>
    <name evidence="7" type="ORF">TrLO_g7227</name>
</gene>
<evidence type="ECO:0000256" key="6">
    <source>
        <dbReference type="SAM" id="Phobius"/>
    </source>
</evidence>
<feature type="transmembrane region" description="Helical" evidence="6">
    <location>
        <begin position="364"/>
        <end position="384"/>
    </location>
</feature>
<dbReference type="PANTHER" id="PTHR10924">
    <property type="entry name" value="MAJOR FACILITATOR SUPERFAMILY PROTEIN-RELATED"/>
    <property type="match status" value="1"/>
</dbReference>
<keyword evidence="8" id="KW-1185">Reference proteome</keyword>
<evidence type="ECO:0008006" key="9">
    <source>
        <dbReference type="Google" id="ProtNLM"/>
    </source>
</evidence>
<name>A0A9W6ZHC8_9STRA</name>
<feature type="transmembrane region" description="Helical" evidence="6">
    <location>
        <begin position="200"/>
        <end position="219"/>
    </location>
</feature>
<reference evidence="8" key="1">
    <citation type="journal article" date="2023" name="Commun. Biol.">
        <title>Genome analysis of Parmales, the sister group of diatoms, reveals the evolutionary specialization of diatoms from phago-mixotrophs to photoautotrophs.</title>
        <authorList>
            <person name="Ban H."/>
            <person name="Sato S."/>
            <person name="Yoshikawa S."/>
            <person name="Yamada K."/>
            <person name="Nakamura Y."/>
            <person name="Ichinomiya M."/>
            <person name="Sato N."/>
            <person name="Blanc-Mathieu R."/>
            <person name="Endo H."/>
            <person name="Kuwata A."/>
            <person name="Ogata H."/>
        </authorList>
    </citation>
    <scope>NUCLEOTIDE SEQUENCE [LARGE SCALE GENOMIC DNA]</scope>
    <source>
        <strain evidence="8">NIES 3700</strain>
    </source>
</reference>
<keyword evidence="3 6" id="KW-1133">Transmembrane helix</keyword>
<dbReference type="Proteomes" id="UP001165122">
    <property type="component" value="Unassembled WGS sequence"/>
</dbReference>
<keyword evidence="4 6" id="KW-0472">Membrane</keyword>
<comment type="caution">
    <text evidence="7">The sequence shown here is derived from an EMBL/GenBank/DDBJ whole genome shotgun (WGS) entry which is preliminary data.</text>
</comment>
<evidence type="ECO:0000256" key="1">
    <source>
        <dbReference type="ARBA" id="ARBA00004141"/>
    </source>
</evidence>
<protein>
    <recommendedName>
        <fullName evidence="9">Major facilitator superfamily (MFS) profile domain-containing protein</fullName>
    </recommendedName>
</protein>
<dbReference type="InterPro" id="IPR011701">
    <property type="entry name" value="MFS"/>
</dbReference>
<feature type="compositionally biased region" description="Basic and acidic residues" evidence="5">
    <location>
        <begin position="246"/>
        <end position="258"/>
    </location>
</feature>
<sequence length="540" mass="58259">MTTKTYTLYRSRWLQLLLFCLSTCVNAALWTTFAPISTDSSSFFFPESKKTETVAINMIALLYQICYLPGTLLASYLVDKGGLRSAVVLGTSLTALGSAIRWVSVVVLGGCTSSYCLVLLGQFLCALGQPCFVNAPGLLAANWFGADERDIATTVASLFAVIGNAVGQIMPPAMVDSEVTDDDGSPANGDDDVHGVEDLLLSQAILSLLCFLGVYVYFVSHPPTSPSSSTEARDKMKGELEDQERLEEKEKEKEETKKPLIPASSFNDDASLITVDVTVSSEICRKTALQSPESIEEEDDAALRKEMNSKYGHLASAGIELFKDPNYRLLFLAFGLGLALFNALLTVVNNILKPCGYTEDDAGGFAAALIGAGLLGAGFAGYAMDTYHAYRPLLKAGFSCAAVTCFILASSIKADNSTMLYVVFGMLGFFMIPMLPVMIENSIECSYPISEELSAGILFCAGNVIGIPVTFLMQYLIDLGGDDACGNLWAPVNILIILVAVCCSFFVLQYNGPYKRLMFEKKRELEQERIKGGGEVTGVV</sequence>
<feature type="transmembrane region" description="Helical" evidence="6">
    <location>
        <begin position="418"/>
        <end position="435"/>
    </location>
</feature>
<dbReference type="GO" id="GO:0022857">
    <property type="term" value="F:transmembrane transporter activity"/>
    <property type="evidence" value="ECO:0007669"/>
    <property type="project" value="InterPro"/>
</dbReference>
<dbReference type="GO" id="GO:0016020">
    <property type="term" value="C:membrane"/>
    <property type="evidence" value="ECO:0007669"/>
    <property type="project" value="UniProtKB-SubCell"/>
</dbReference>
<feature type="transmembrane region" description="Helical" evidence="6">
    <location>
        <begin position="54"/>
        <end position="78"/>
    </location>
</feature>
<feature type="transmembrane region" description="Helical" evidence="6">
    <location>
        <begin position="489"/>
        <end position="508"/>
    </location>
</feature>
<keyword evidence="2 6" id="KW-0812">Transmembrane</keyword>
<dbReference type="InterPro" id="IPR049680">
    <property type="entry name" value="FLVCR1-2_SLC49-like"/>
</dbReference>
<feature type="transmembrane region" description="Helical" evidence="6">
    <location>
        <begin position="393"/>
        <end position="412"/>
    </location>
</feature>
<feature type="region of interest" description="Disordered" evidence="5">
    <location>
        <begin position="223"/>
        <end position="263"/>
    </location>
</feature>
<dbReference type="Pfam" id="PF07690">
    <property type="entry name" value="MFS_1"/>
    <property type="match status" value="1"/>
</dbReference>
<comment type="subcellular location">
    <subcellularLocation>
        <location evidence="1">Membrane</location>
        <topology evidence="1">Multi-pass membrane protein</topology>
    </subcellularLocation>
</comment>
<dbReference type="InterPro" id="IPR036259">
    <property type="entry name" value="MFS_trans_sf"/>
</dbReference>
<proteinExistence type="predicted"/>
<dbReference type="AlphaFoldDB" id="A0A9W6ZHC8"/>
<evidence type="ECO:0000313" key="7">
    <source>
        <dbReference type="EMBL" id="GMH52276.1"/>
    </source>
</evidence>
<dbReference type="OrthoDB" id="422206at2759"/>
<dbReference type="EMBL" id="BRXW01000416">
    <property type="protein sequence ID" value="GMH52276.1"/>
    <property type="molecule type" value="Genomic_DNA"/>
</dbReference>
<dbReference type="SUPFAM" id="SSF103473">
    <property type="entry name" value="MFS general substrate transporter"/>
    <property type="match status" value="1"/>
</dbReference>
<evidence type="ECO:0000256" key="3">
    <source>
        <dbReference type="ARBA" id="ARBA00022989"/>
    </source>
</evidence>
<evidence type="ECO:0000256" key="4">
    <source>
        <dbReference type="ARBA" id="ARBA00023136"/>
    </source>
</evidence>
<feature type="transmembrane region" description="Helical" evidence="6">
    <location>
        <begin position="456"/>
        <end position="477"/>
    </location>
</feature>
<dbReference type="PANTHER" id="PTHR10924:SF6">
    <property type="entry name" value="SOLUTE CARRIER FAMILY 49 MEMBER A3"/>
    <property type="match status" value="1"/>
</dbReference>
<dbReference type="Gene3D" id="1.20.1250.20">
    <property type="entry name" value="MFS general substrate transporter like domains"/>
    <property type="match status" value="1"/>
</dbReference>
<evidence type="ECO:0000313" key="8">
    <source>
        <dbReference type="Proteomes" id="UP001165122"/>
    </source>
</evidence>
<feature type="compositionally biased region" description="Basic and acidic residues" evidence="5">
    <location>
        <begin position="231"/>
        <end position="240"/>
    </location>
</feature>
<evidence type="ECO:0000256" key="2">
    <source>
        <dbReference type="ARBA" id="ARBA00022692"/>
    </source>
</evidence>
<organism evidence="7 8">
    <name type="scientific">Triparma laevis f. longispina</name>
    <dbReference type="NCBI Taxonomy" id="1714387"/>
    <lineage>
        <taxon>Eukaryota</taxon>
        <taxon>Sar</taxon>
        <taxon>Stramenopiles</taxon>
        <taxon>Ochrophyta</taxon>
        <taxon>Bolidophyceae</taxon>
        <taxon>Parmales</taxon>
        <taxon>Triparmaceae</taxon>
        <taxon>Triparma</taxon>
    </lineage>
</organism>
<accession>A0A9W6ZHC8</accession>
<feature type="transmembrane region" description="Helical" evidence="6">
    <location>
        <begin position="329"/>
        <end position="352"/>
    </location>
</feature>